<reference evidence="1" key="1">
    <citation type="submission" date="2014-11" db="EMBL/GenBank/DDBJ databases">
        <authorList>
            <person name="Amaro Gonzalez C."/>
        </authorList>
    </citation>
    <scope>NUCLEOTIDE SEQUENCE</scope>
</reference>
<dbReference type="AlphaFoldDB" id="A0A0E9S4H3"/>
<name>A0A0E9S4H3_ANGAN</name>
<sequence>MKKTECVYILYIIDKIYVCTHKNGDLSNKIKVLHNCSLIC</sequence>
<accession>A0A0E9S4H3</accession>
<proteinExistence type="predicted"/>
<dbReference type="EMBL" id="GBXM01072278">
    <property type="protein sequence ID" value="JAH36299.1"/>
    <property type="molecule type" value="Transcribed_RNA"/>
</dbReference>
<organism evidence="1">
    <name type="scientific">Anguilla anguilla</name>
    <name type="common">European freshwater eel</name>
    <name type="synonym">Muraena anguilla</name>
    <dbReference type="NCBI Taxonomy" id="7936"/>
    <lineage>
        <taxon>Eukaryota</taxon>
        <taxon>Metazoa</taxon>
        <taxon>Chordata</taxon>
        <taxon>Craniata</taxon>
        <taxon>Vertebrata</taxon>
        <taxon>Euteleostomi</taxon>
        <taxon>Actinopterygii</taxon>
        <taxon>Neopterygii</taxon>
        <taxon>Teleostei</taxon>
        <taxon>Anguilliformes</taxon>
        <taxon>Anguillidae</taxon>
        <taxon>Anguilla</taxon>
    </lineage>
</organism>
<protein>
    <submittedName>
        <fullName evidence="1">Uncharacterized protein</fullName>
    </submittedName>
</protein>
<evidence type="ECO:0000313" key="1">
    <source>
        <dbReference type="EMBL" id="JAH36299.1"/>
    </source>
</evidence>
<reference evidence="1" key="2">
    <citation type="journal article" date="2015" name="Fish Shellfish Immunol.">
        <title>Early steps in the European eel (Anguilla anguilla)-Vibrio vulnificus interaction in the gills: Role of the RtxA13 toxin.</title>
        <authorList>
            <person name="Callol A."/>
            <person name="Pajuelo D."/>
            <person name="Ebbesson L."/>
            <person name="Teles M."/>
            <person name="MacKenzie S."/>
            <person name="Amaro C."/>
        </authorList>
    </citation>
    <scope>NUCLEOTIDE SEQUENCE</scope>
</reference>